<sequence length="128" mass="14992">MRDFLPSFYQVALTTIHVVTKRTDVRRSVDGRRRDESHRKCTEKEAMPRQGIEQLKRWRRSTREFQWEGTCRVGFRSISDEEPPDSTSTSYFAAKAASFYREKEIRSPAKGQLKEPSPAITRMLGDFM</sequence>
<protein>
    <submittedName>
        <fullName evidence="3">Uncharacterized protein isoform X1</fullName>
    </submittedName>
</protein>
<dbReference type="Proteomes" id="UP001652628">
    <property type="component" value="Chromosome 4"/>
</dbReference>
<gene>
    <name evidence="3" type="primary">LOC139353317</name>
</gene>
<dbReference type="GeneID" id="139353317"/>
<dbReference type="RefSeq" id="XP_070853274.1">
    <property type="nucleotide sequence ID" value="XM_070997173.1"/>
</dbReference>
<reference evidence="3" key="1">
    <citation type="submission" date="2025-08" db="UniProtKB">
        <authorList>
            <consortium name="RefSeq"/>
        </authorList>
    </citation>
    <scope>IDENTIFICATION</scope>
</reference>
<name>A0ABM4TTH5_DROSZ</name>
<keyword evidence="2" id="KW-1185">Reference proteome</keyword>
<evidence type="ECO:0000313" key="3">
    <source>
        <dbReference type="RefSeq" id="XP_070853274.1"/>
    </source>
</evidence>
<feature type="region of interest" description="Disordered" evidence="1">
    <location>
        <begin position="28"/>
        <end position="48"/>
    </location>
</feature>
<evidence type="ECO:0000313" key="2">
    <source>
        <dbReference type="Proteomes" id="UP001652628"/>
    </source>
</evidence>
<organism evidence="2 3">
    <name type="scientific">Drosophila suzukii</name>
    <name type="common">Spotted-wing drosophila fruit fly</name>
    <dbReference type="NCBI Taxonomy" id="28584"/>
    <lineage>
        <taxon>Eukaryota</taxon>
        <taxon>Metazoa</taxon>
        <taxon>Ecdysozoa</taxon>
        <taxon>Arthropoda</taxon>
        <taxon>Hexapoda</taxon>
        <taxon>Insecta</taxon>
        <taxon>Pterygota</taxon>
        <taxon>Neoptera</taxon>
        <taxon>Endopterygota</taxon>
        <taxon>Diptera</taxon>
        <taxon>Brachycera</taxon>
        <taxon>Muscomorpha</taxon>
        <taxon>Ephydroidea</taxon>
        <taxon>Drosophilidae</taxon>
        <taxon>Drosophila</taxon>
        <taxon>Sophophora</taxon>
    </lineage>
</organism>
<feature type="compositionally biased region" description="Basic and acidic residues" evidence="1">
    <location>
        <begin position="28"/>
        <end position="47"/>
    </location>
</feature>
<accession>A0ABM4TTH5</accession>
<evidence type="ECO:0000256" key="1">
    <source>
        <dbReference type="SAM" id="MobiDB-lite"/>
    </source>
</evidence>
<proteinExistence type="predicted"/>